<proteinExistence type="predicted"/>
<gene>
    <name evidence="1" type="primary">ORF81001</name>
</gene>
<protein>
    <submittedName>
        <fullName evidence="1">Uncharacterized protein</fullName>
    </submittedName>
</protein>
<evidence type="ECO:0000313" key="1">
    <source>
        <dbReference type="EMBL" id="CEK72084.1"/>
    </source>
</evidence>
<organism evidence="1">
    <name type="scientific">Arion vulgaris</name>
    <dbReference type="NCBI Taxonomy" id="1028688"/>
    <lineage>
        <taxon>Eukaryota</taxon>
        <taxon>Metazoa</taxon>
        <taxon>Spiralia</taxon>
        <taxon>Lophotrochozoa</taxon>
        <taxon>Mollusca</taxon>
        <taxon>Gastropoda</taxon>
        <taxon>Heterobranchia</taxon>
        <taxon>Euthyneura</taxon>
        <taxon>Panpulmonata</taxon>
        <taxon>Eupulmonata</taxon>
        <taxon>Stylommatophora</taxon>
        <taxon>Helicina</taxon>
        <taxon>Arionoidea</taxon>
        <taxon>Arionidae</taxon>
        <taxon>Arion</taxon>
    </lineage>
</organism>
<name>A0A0B6ZTY5_9EUPU</name>
<accession>A0A0B6ZTY5</accession>
<feature type="non-terminal residue" evidence="1">
    <location>
        <position position="1"/>
    </location>
</feature>
<reference evidence="1" key="1">
    <citation type="submission" date="2014-12" db="EMBL/GenBank/DDBJ databases">
        <title>Insight into the proteome of Arion vulgaris.</title>
        <authorList>
            <person name="Aradska J."/>
            <person name="Bulat T."/>
            <person name="Smidak R."/>
            <person name="Sarate P."/>
            <person name="Gangsoo J."/>
            <person name="Sialana F."/>
            <person name="Bilban M."/>
            <person name="Lubec G."/>
        </authorList>
    </citation>
    <scope>NUCLEOTIDE SEQUENCE</scope>
    <source>
        <tissue evidence="1">Skin</tissue>
    </source>
</reference>
<dbReference type="AlphaFoldDB" id="A0A0B6ZTY5"/>
<dbReference type="EMBL" id="HACG01025219">
    <property type="protein sequence ID" value="CEK72084.1"/>
    <property type="molecule type" value="Transcribed_RNA"/>
</dbReference>
<sequence>ITLYTTRYEGVPLLYYPLRHRRHPYPVTALKLHKLHIEICSDDAINSNEITVHLNEIT</sequence>